<evidence type="ECO:0000259" key="14">
    <source>
        <dbReference type="PROSITE" id="PS50982"/>
    </source>
</evidence>
<evidence type="ECO:0000256" key="11">
    <source>
        <dbReference type="SAM" id="MobiDB-lite"/>
    </source>
</evidence>
<feature type="region of interest" description="Disordered" evidence="11">
    <location>
        <begin position="1"/>
        <end position="24"/>
    </location>
</feature>
<evidence type="ECO:0000256" key="3">
    <source>
        <dbReference type="ARBA" id="ARBA00022737"/>
    </source>
</evidence>
<evidence type="ECO:0000256" key="8">
    <source>
        <dbReference type="PROSITE-ProRule" id="PRU00042"/>
    </source>
</evidence>
<dbReference type="CDD" id="cd20104">
    <property type="entry name" value="MBT_PHF20L1-like"/>
    <property type="match status" value="1"/>
</dbReference>
<dbReference type="SUPFAM" id="SSF54171">
    <property type="entry name" value="DNA-binding domain"/>
    <property type="match status" value="1"/>
</dbReference>
<dbReference type="RefSeq" id="XP_050498430.1">
    <property type="nucleotide sequence ID" value="XM_050642473.1"/>
</dbReference>
<evidence type="ECO:0000313" key="16">
    <source>
        <dbReference type="Proteomes" id="UP001652700"/>
    </source>
</evidence>
<dbReference type="CDD" id="cd01396">
    <property type="entry name" value="MeCP2_MBD"/>
    <property type="match status" value="1"/>
</dbReference>
<evidence type="ECO:0000256" key="5">
    <source>
        <dbReference type="ARBA" id="ARBA00022833"/>
    </source>
</evidence>
<feature type="region of interest" description="Disordered" evidence="11">
    <location>
        <begin position="818"/>
        <end position="845"/>
    </location>
</feature>
<evidence type="ECO:0000313" key="15">
    <source>
        <dbReference type="EnsemblMetazoa" id="XP_050498430.1"/>
    </source>
</evidence>
<dbReference type="EnsemblMetazoa" id="XM_050642473.1">
    <property type="protein sequence ID" value="XP_050498430.1"/>
    <property type="gene ID" value="LOC126879459"/>
</dbReference>
<feature type="compositionally biased region" description="Basic and acidic residues" evidence="11">
    <location>
        <begin position="104"/>
        <end position="133"/>
    </location>
</feature>
<keyword evidence="16" id="KW-1185">Reference proteome</keyword>
<dbReference type="InterPro" id="IPR019786">
    <property type="entry name" value="Zinc_finger_PHD-type_CS"/>
</dbReference>
<proteinExistence type="predicted"/>
<dbReference type="InterPro" id="IPR011011">
    <property type="entry name" value="Znf_FYVE_PHD"/>
</dbReference>
<dbReference type="Proteomes" id="UP001652700">
    <property type="component" value="Unplaced"/>
</dbReference>
<dbReference type="InterPro" id="IPR016197">
    <property type="entry name" value="Chromo-like_dom_sf"/>
</dbReference>
<dbReference type="SUPFAM" id="SSF63748">
    <property type="entry name" value="Tudor/PWWP/MBT"/>
    <property type="match status" value="1"/>
</dbReference>
<dbReference type="SMART" id="SM00692">
    <property type="entry name" value="DM3"/>
    <property type="match status" value="1"/>
</dbReference>
<dbReference type="InterPro" id="IPR013083">
    <property type="entry name" value="Znf_RING/FYVE/PHD"/>
</dbReference>
<evidence type="ECO:0000256" key="7">
    <source>
        <dbReference type="ARBA" id="ARBA00023242"/>
    </source>
</evidence>
<feature type="coiled-coil region" evidence="10">
    <location>
        <begin position="1160"/>
        <end position="1187"/>
    </location>
</feature>
<reference evidence="15" key="1">
    <citation type="submission" date="2025-05" db="UniProtKB">
        <authorList>
            <consortium name="EnsemblMetazoa"/>
        </authorList>
    </citation>
    <scope>IDENTIFICATION</scope>
</reference>
<feature type="domain" description="THAP-type" evidence="13">
    <location>
        <begin position="1"/>
        <end position="84"/>
    </location>
</feature>
<protein>
    <recommendedName>
        <fullName evidence="17">PHD finger protein 20-like</fullName>
    </recommendedName>
</protein>
<comment type="subcellular location">
    <subcellularLocation>
        <location evidence="1">Nucleus</location>
    </subcellularLocation>
</comment>
<evidence type="ECO:0000259" key="12">
    <source>
        <dbReference type="PROSITE" id="PS50157"/>
    </source>
</evidence>
<dbReference type="SUPFAM" id="SSF54160">
    <property type="entry name" value="Chromo domain-like"/>
    <property type="match status" value="1"/>
</dbReference>
<dbReference type="PROSITE" id="PS50950">
    <property type="entry name" value="ZF_THAP"/>
    <property type="match status" value="1"/>
</dbReference>
<dbReference type="InterPro" id="IPR002999">
    <property type="entry name" value="Tudor"/>
</dbReference>
<feature type="domain" description="MBD" evidence="14">
    <location>
        <begin position="503"/>
        <end position="573"/>
    </location>
</feature>
<dbReference type="SMART" id="SM00333">
    <property type="entry name" value="TUDOR"/>
    <property type="match status" value="2"/>
</dbReference>
<name>A0ABM5JKG5_DIAVI</name>
<evidence type="ECO:0000256" key="6">
    <source>
        <dbReference type="ARBA" id="ARBA00023125"/>
    </source>
</evidence>
<dbReference type="PROSITE" id="PS00028">
    <property type="entry name" value="ZINC_FINGER_C2H2_1"/>
    <property type="match status" value="1"/>
</dbReference>
<evidence type="ECO:0008006" key="17">
    <source>
        <dbReference type="Google" id="ProtNLM"/>
    </source>
</evidence>
<dbReference type="PROSITE" id="PS50982">
    <property type="entry name" value="MBD"/>
    <property type="match status" value="1"/>
</dbReference>
<dbReference type="Pfam" id="PF20826">
    <property type="entry name" value="PHD_5"/>
    <property type="match status" value="1"/>
</dbReference>
<dbReference type="PANTHER" id="PTHR15856">
    <property type="entry name" value="PHD FINGER PROTEIN 20-RELATED"/>
    <property type="match status" value="1"/>
</dbReference>
<dbReference type="Gene3D" id="3.30.40.10">
    <property type="entry name" value="Zinc/RING finger domain, C3HC4 (zinc finger)"/>
    <property type="match status" value="1"/>
</dbReference>
<sequence>MGRKCNVKGCPSASNRSKDEGVTFHKIPPHMDVRPKWLSLCRIPEDKKNIKILYVCSRHFLRADFCNFKGKKYMLKHGVLPSVFPWDKSKLEAIKAVVKNEKVVKKDKTEAKEKPSTSIRPEQDILQDNRMEEDNSDINQENDMGEDKMMDESMTGISRPEKQLPSSIPATLNFAINSYVEALDFNNEWCLAKIMETDEEEKEVLIHFIDIPSKHDEWISMNSSRLRPAQNVDLNHSANPVVSLESDIDQTSIVNTIPIEASISTEAESSVLPTSSVISTIENVSILPSAPIASATVSTVSPTVSTVSPTVSTVSPTVTTVSPTVSTVSPTTSTVASETNVKKEVEVETYVVGERCLAAWSDCRKFPATVSKVLENDTYEVIFDDGFPKVLKAHRMAKALGRHLQSSPLFEPIRTTKQDRRTKKRKLNVATLFKKRRRIAKSEDKQKRSSAASLPLSEEAQEVLIDYPMRELTAEEIENWKPSWYKGKPVGIESTLKTQDGLKTSYIVPDPRLPEGWNKHILKKKGFPGKWDTVIVSPEDKKFRSKTEIAKYLEEHPIEGVNQNLFDFSLVLRRKRKDPHLSAPVRVRVKVKPAPKSPEKDPKEPIPVPVLKEPEPEPTEEPVKEESNANCLKILFEDSAYKCPIEGCGKNFRRENLAQMHVKHYHPEYTKFLDSTPNVADLAYARTVGENLDRSPDDFDFKMESHFLRPQKPPLKPAVKIPTPRSSKQLSFGIEEIPEVKPKLSPISKTKDQEIIKLLNTRPHSHSEPDSPLKHGYESPTVPHFEPKLRDLLMKSEPIPNKDEFDFKPLMRSKPGIKTLLPVHRPPPESTFVEQSEENYRPPVKRKSIYPDSLEIVKGIDQTTDLNSFPSTLPITASSPTVSITSPSLSLQPKISSQAVSSPVAPSILTPPIQPPTPSNDIIIEGGEVIKIVRMRQEEIINCTCGLVEEDGLMIQCELCLCWQHAYCNNIERESQVPEKYVCYICQNPLRERLSRKYYHDQDWLTKGVLPVGSYHTKDEEALQRRFEKLKKCHDLSGALLELGQYQNSLKIKMKIAETKNHPKHYLWSKPWPKANLPEKFKSEMLDIKPKIENDDPDFLKSDFDEEKDAQNENSMLMMILKAGKNVMPKIDLNTLMDNTPIIPQPEAVTDPADCRLNLLEHLVHQCSQVEERLDDFEKQIELLEEGMNIEEDPNCPKTRNTMQLLMRDLETLKEFSQSSGI</sequence>
<evidence type="ECO:0000259" key="13">
    <source>
        <dbReference type="PROSITE" id="PS50950"/>
    </source>
</evidence>
<dbReference type="Pfam" id="PF01429">
    <property type="entry name" value="MBD"/>
    <property type="match status" value="1"/>
</dbReference>
<dbReference type="PANTHER" id="PTHR15856:SF51">
    <property type="entry name" value="MBD-R2"/>
    <property type="match status" value="1"/>
</dbReference>
<accession>A0ABM5JKG5</accession>
<dbReference type="CDD" id="cd20386">
    <property type="entry name" value="Tudor_PHF20-like"/>
    <property type="match status" value="1"/>
</dbReference>
<dbReference type="Gene3D" id="3.30.890.10">
    <property type="entry name" value="Methyl-cpg-binding Protein 2, Chain A"/>
    <property type="match status" value="1"/>
</dbReference>
<dbReference type="GeneID" id="126879459"/>
<keyword evidence="4 8" id="KW-0863">Zinc-finger</keyword>
<keyword evidence="3" id="KW-0677">Repeat</keyword>
<evidence type="ECO:0000256" key="1">
    <source>
        <dbReference type="ARBA" id="ARBA00004123"/>
    </source>
</evidence>
<dbReference type="InterPro" id="IPR013087">
    <property type="entry name" value="Znf_C2H2_type"/>
</dbReference>
<dbReference type="PROSITE" id="PS50157">
    <property type="entry name" value="ZINC_FINGER_C2H2_2"/>
    <property type="match status" value="1"/>
</dbReference>
<evidence type="ECO:0000256" key="4">
    <source>
        <dbReference type="ARBA" id="ARBA00022771"/>
    </source>
</evidence>
<evidence type="ECO:0000256" key="10">
    <source>
        <dbReference type="SAM" id="Coils"/>
    </source>
</evidence>
<keyword evidence="2" id="KW-0479">Metal-binding</keyword>
<keyword evidence="10" id="KW-0175">Coiled coil</keyword>
<dbReference type="SMART" id="SM00980">
    <property type="entry name" value="THAP"/>
    <property type="match status" value="1"/>
</dbReference>
<keyword evidence="6 9" id="KW-0238">DNA-binding</keyword>
<dbReference type="InterPro" id="IPR043449">
    <property type="entry name" value="PHF20-like"/>
</dbReference>
<dbReference type="SMART" id="SM00391">
    <property type="entry name" value="MBD"/>
    <property type="match status" value="1"/>
</dbReference>
<feature type="domain" description="C2H2-type" evidence="12">
    <location>
        <begin position="641"/>
        <end position="666"/>
    </location>
</feature>
<dbReference type="PROSITE" id="PS01359">
    <property type="entry name" value="ZF_PHD_1"/>
    <property type="match status" value="1"/>
</dbReference>
<keyword evidence="7" id="KW-0539">Nucleus</keyword>
<dbReference type="InterPro" id="IPR006612">
    <property type="entry name" value="THAP_Znf"/>
</dbReference>
<keyword evidence="5" id="KW-0862">Zinc</keyword>
<feature type="region of interest" description="Disordered" evidence="11">
    <location>
        <begin position="588"/>
        <end position="625"/>
    </location>
</feature>
<dbReference type="SUPFAM" id="SSF57716">
    <property type="entry name" value="Glucocorticoid receptor-like (DNA-binding domain)"/>
    <property type="match status" value="1"/>
</dbReference>
<feature type="region of interest" description="Disordered" evidence="11">
    <location>
        <begin position="104"/>
        <end position="146"/>
    </location>
</feature>
<dbReference type="Pfam" id="PF05485">
    <property type="entry name" value="THAP"/>
    <property type="match status" value="1"/>
</dbReference>
<dbReference type="InterPro" id="IPR016177">
    <property type="entry name" value="DNA-bd_dom_sf"/>
</dbReference>
<dbReference type="InterPro" id="IPR001739">
    <property type="entry name" value="Methyl_CpG_DNA-bd"/>
</dbReference>
<evidence type="ECO:0000256" key="9">
    <source>
        <dbReference type="PROSITE-ProRule" id="PRU00309"/>
    </source>
</evidence>
<organism evidence="15 16">
    <name type="scientific">Diabrotica virgifera virgifera</name>
    <name type="common">western corn rootworm</name>
    <dbReference type="NCBI Taxonomy" id="50390"/>
    <lineage>
        <taxon>Eukaryota</taxon>
        <taxon>Metazoa</taxon>
        <taxon>Ecdysozoa</taxon>
        <taxon>Arthropoda</taxon>
        <taxon>Hexapoda</taxon>
        <taxon>Insecta</taxon>
        <taxon>Pterygota</taxon>
        <taxon>Neoptera</taxon>
        <taxon>Endopterygota</taxon>
        <taxon>Coleoptera</taxon>
        <taxon>Polyphaga</taxon>
        <taxon>Cucujiformia</taxon>
        <taxon>Chrysomeloidea</taxon>
        <taxon>Chrysomelidae</taxon>
        <taxon>Galerucinae</taxon>
        <taxon>Diabroticina</taxon>
        <taxon>Diabroticites</taxon>
        <taxon>Diabrotica</taxon>
    </lineage>
</organism>
<evidence type="ECO:0000256" key="2">
    <source>
        <dbReference type="ARBA" id="ARBA00022723"/>
    </source>
</evidence>
<dbReference type="Gene3D" id="2.30.30.140">
    <property type="match status" value="2"/>
</dbReference>
<dbReference type="SUPFAM" id="SSF57903">
    <property type="entry name" value="FYVE/PHD zinc finger"/>
    <property type="match status" value="1"/>
</dbReference>